<dbReference type="GO" id="GO:0003700">
    <property type="term" value="F:DNA-binding transcription factor activity"/>
    <property type="evidence" value="ECO:0007669"/>
    <property type="project" value="TreeGrafter"/>
</dbReference>
<feature type="domain" description="Tetracycline repressor TetR C-terminal" evidence="5">
    <location>
        <begin position="84"/>
        <end position="233"/>
    </location>
</feature>
<feature type="domain" description="HTH tetR-type" evidence="4">
    <location>
        <begin position="24"/>
        <end position="69"/>
    </location>
</feature>
<dbReference type="InterPro" id="IPR004111">
    <property type="entry name" value="Repressor_TetR_C"/>
</dbReference>
<evidence type="ECO:0000259" key="4">
    <source>
        <dbReference type="Pfam" id="PF00440"/>
    </source>
</evidence>
<protein>
    <submittedName>
        <fullName evidence="6">TetR family transcriptional regulator</fullName>
    </submittedName>
</protein>
<sequence>MTLLWGLQDKPKRGPKPRLTVDQITRAAIELADAEGFEAVSMRRIAEKLGGVTAMSLYTYVPGKGELLDLMLDAVYGEALGPIPQGGWRERLEAVARRNRRLYLSHPWLIQIAIARPGLGPNLLAKYELELSVVEGLGLTDVDMDLLLSMIGDYVHGAARAAIYAAQAEKHTGMTDNQWWEAHAPLLEKVWDPAKYPVASRVGNTAGQEYGAGDPERSFEFGLQRLLDGVEALIARRAQGR</sequence>
<dbReference type="InterPro" id="IPR050109">
    <property type="entry name" value="HTH-type_TetR-like_transc_reg"/>
</dbReference>
<evidence type="ECO:0000259" key="5">
    <source>
        <dbReference type="Pfam" id="PF02909"/>
    </source>
</evidence>
<evidence type="ECO:0000256" key="1">
    <source>
        <dbReference type="ARBA" id="ARBA00023015"/>
    </source>
</evidence>
<gene>
    <name evidence="6" type="ORF">Rhe02_87520</name>
</gene>
<dbReference type="InterPro" id="IPR036271">
    <property type="entry name" value="Tet_transcr_reg_TetR-rel_C_sf"/>
</dbReference>
<dbReference type="AlphaFoldDB" id="A0A8J3QJ62"/>
<keyword evidence="3" id="KW-0804">Transcription</keyword>
<dbReference type="InterPro" id="IPR009057">
    <property type="entry name" value="Homeodomain-like_sf"/>
</dbReference>
<evidence type="ECO:0000313" key="6">
    <source>
        <dbReference type="EMBL" id="GIH10685.1"/>
    </source>
</evidence>
<evidence type="ECO:0000313" key="7">
    <source>
        <dbReference type="Proteomes" id="UP000612899"/>
    </source>
</evidence>
<evidence type="ECO:0000256" key="3">
    <source>
        <dbReference type="ARBA" id="ARBA00023163"/>
    </source>
</evidence>
<accession>A0A8J3QJ62</accession>
<keyword evidence="2" id="KW-0238">DNA-binding</keyword>
<dbReference type="SUPFAM" id="SSF46689">
    <property type="entry name" value="Homeodomain-like"/>
    <property type="match status" value="1"/>
</dbReference>
<dbReference type="Pfam" id="PF02909">
    <property type="entry name" value="TetR_C_1"/>
    <property type="match status" value="1"/>
</dbReference>
<dbReference type="GO" id="GO:0000976">
    <property type="term" value="F:transcription cis-regulatory region binding"/>
    <property type="evidence" value="ECO:0007669"/>
    <property type="project" value="TreeGrafter"/>
</dbReference>
<dbReference type="EMBL" id="BONY01000103">
    <property type="protein sequence ID" value="GIH10685.1"/>
    <property type="molecule type" value="Genomic_DNA"/>
</dbReference>
<dbReference type="PANTHER" id="PTHR30055:SF151">
    <property type="entry name" value="TRANSCRIPTIONAL REGULATORY PROTEIN"/>
    <property type="match status" value="1"/>
</dbReference>
<dbReference type="InterPro" id="IPR001647">
    <property type="entry name" value="HTH_TetR"/>
</dbReference>
<dbReference type="PANTHER" id="PTHR30055">
    <property type="entry name" value="HTH-TYPE TRANSCRIPTIONAL REGULATOR RUTR"/>
    <property type="match status" value="1"/>
</dbReference>
<proteinExistence type="predicted"/>
<dbReference type="Proteomes" id="UP000612899">
    <property type="component" value="Unassembled WGS sequence"/>
</dbReference>
<dbReference type="SUPFAM" id="SSF48498">
    <property type="entry name" value="Tetracyclin repressor-like, C-terminal domain"/>
    <property type="match status" value="1"/>
</dbReference>
<keyword evidence="7" id="KW-1185">Reference proteome</keyword>
<dbReference type="Gene3D" id="1.10.10.60">
    <property type="entry name" value="Homeodomain-like"/>
    <property type="match status" value="1"/>
</dbReference>
<dbReference type="Gene3D" id="1.10.357.10">
    <property type="entry name" value="Tetracycline Repressor, domain 2"/>
    <property type="match status" value="1"/>
</dbReference>
<dbReference type="GO" id="GO:0045892">
    <property type="term" value="P:negative regulation of DNA-templated transcription"/>
    <property type="evidence" value="ECO:0007669"/>
    <property type="project" value="InterPro"/>
</dbReference>
<evidence type="ECO:0000256" key="2">
    <source>
        <dbReference type="ARBA" id="ARBA00023125"/>
    </source>
</evidence>
<dbReference type="Pfam" id="PF00440">
    <property type="entry name" value="TetR_N"/>
    <property type="match status" value="1"/>
</dbReference>
<name>A0A8J3QJ62_9ACTN</name>
<keyword evidence="1" id="KW-0805">Transcription regulation</keyword>
<reference evidence="6" key="1">
    <citation type="submission" date="2021-01" db="EMBL/GenBank/DDBJ databases">
        <title>Whole genome shotgun sequence of Rhizocola hellebori NBRC 109834.</title>
        <authorList>
            <person name="Komaki H."/>
            <person name="Tamura T."/>
        </authorList>
    </citation>
    <scope>NUCLEOTIDE SEQUENCE</scope>
    <source>
        <strain evidence="6">NBRC 109834</strain>
    </source>
</reference>
<comment type="caution">
    <text evidence="6">The sequence shown here is derived from an EMBL/GenBank/DDBJ whole genome shotgun (WGS) entry which is preliminary data.</text>
</comment>
<organism evidence="6 7">
    <name type="scientific">Rhizocola hellebori</name>
    <dbReference type="NCBI Taxonomy" id="1392758"/>
    <lineage>
        <taxon>Bacteria</taxon>
        <taxon>Bacillati</taxon>
        <taxon>Actinomycetota</taxon>
        <taxon>Actinomycetes</taxon>
        <taxon>Micromonosporales</taxon>
        <taxon>Micromonosporaceae</taxon>
        <taxon>Rhizocola</taxon>
    </lineage>
</organism>